<feature type="transmembrane region" description="Helical" evidence="6">
    <location>
        <begin position="152"/>
        <end position="174"/>
    </location>
</feature>
<evidence type="ECO:0000256" key="2">
    <source>
        <dbReference type="ARBA" id="ARBA00022475"/>
    </source>
</evidence>
<organism evidence="7 8">
    <name type="scientific">Nonomuraea roseola</name>
    <dbReference type="NCBI Taxonomy" id="46179"/>
    <lineage>
        <taxon>Bacteria</taxon>
        <taxon>Bacillati</taxon>
        <taxon>Actinomycetota</taxon>
        <taxon>Actinomycetes</taxon>
        <taxon>Streptosporangiales</taxon>
        <taxon>Streptosporangiaceae</taxon>
        <taxon>Nonomuraea</taxon>
    </lineage>
</organism>
<reference evidence="7 8" key="1">
    <citation type="submission" date="2024-09" db="EMBL/GenBank/DDBJ databases">
        <authorList>
            <person name="Sun Q."/>
            <person name="Mori K."/>
        </authorList>
    </citation>
    <scope>NUCLEOTIDE SEQUENCE [LARGE SCALE GENOMIC DNA]</scope>
    <source>
        <strain evidence="7 8">JCM 3323</strain>
    </source>
</reference>
<keyword evidence="5 6" id="KW-0472">Membrane</keyword>
<keyword evidence="2" id="KW-1003">Cell membrane</keyword>
<sequence>MRYLLRAAGALAIAVNLLFTAIKLPIIVMVGTPVDVGLVMAALGAGGLVGALISARLMRALPIGRLLLVGTWFVAAALPLVVLPLGSYWAHVVLFLAMLAAPALNVALGVEISRATPDHLQGRIHGVLMLAFSGATPLAPLLGGLLTQYAGAVPAILGLSACLAPCCVCGHVLAHVAHGRSPRVPGIVIRRRAPRSTKRIDVTRLPEDVVALIDALGPGENLVITRDGASIATISSTVDVVQGAIVDRVASDEATDQASRAHESVTVVVTAMALSKKARVALSTQLGADYVVLDLRAAPKTADVLLVPPGSPQLIGGLRSMFPKARVIVTEIEDHELGVQYHGPVRRLLDAGADAYVPPATLPHLARQLDYTLNQGREIAGGAATPLQIAPIVALTVRAAAFRAPDDPSRRVSAARRVRDLPAVAG</sequence>
<comment type="subcellular location">
    <subcellularLocation>
        <location evidence="1">Cell membrane</location>
        <topology evidence="1">Multi-pass membrane protein</topology>
    </subcellularLocation>
</comment>
<evidence type="ECO:0000256" key="3">
    <source>
        <dbReference type="ARBA" id="ARBA00022692"/>
    </source>
</evidence>
<dbReference type="SUPFAM" id="SSF103473">
    <property type="entry name" value="MFS general substrate transporter"/>
    <property type="match status" value="1"/>
</dbReference>
<protein>
    <recommendedName>
        <fullName evidence="9">MFS transporter</fullName>
    </recommendedName>
</protein>
<evidence type="ECO:0000256" key="5">
    <source>
        <dbReference type="ARBA" id="ARBA00023136"/>
    </source>
</evidence>
<accession>A0ABV5QG99</accession>
<keyword evidence="4 6" id="KW-1133">Transmembrane helix</keyword>
<proteinExistence type="predicted"/>
<dbReference type="PANTHER" id="PTHR23513:SF6">
    <property type="entry name" value="MAJOR FACILITATOR SUPERFAMILY ASSOCIATED DOMAIN-CONTAINING PROTEIN"/>
    <property type="match status" value="1"/>
</dbReference>
<evidence type="ECO:0000256" key="6">
    <source>
        <dbReference type="SAM" id="Phobius"/>
    </source>
</evidence>
<evidence type="ECO:0000256" key="4">
    <source>
        <dbReference type="ARBA" id="ARBA00022989"/>
    </source>
</evidence>
<evidence type="ECO:0000313" key="8">
    <source>
        <dbReference type="Proteomes" id="UP001589646"/>
    </source>
</evidence>
<dbReference type="PANTHER" id="PTHR23513">
    <property type="entry name" value="INTEGRAL MEMBRANE EFFLUX PROTEIN-RELATED"/>
    <property type="match status" value="1"/>
</dbReference>
<dbReference type="Gene3D" id="1.20.1250.20">
    <property type="entry name" value="MFS general substrate transporter like domains"/>
    <property type="match status" value="1"/>
</dbReference>
<keyword evidence="3 6" id="KW-0812">Transmembrane</keyword>
<feature type="transmembrane region" description="Helical" evidence="6">
    <location>
        <begin position="66"/>
        <end position="86"/>
    </location>
</feature>
<feature type="transmembrane region" description="Helical" evidence="6">
    <location>
        <begin position="36"/>
        <end position="54"/>
    </location>
</feature>
<dbReference type="InterPro" id="IPR036259">
    <property type="entry name" value="MFS_trans_sf"/>
</dbReference>
<evidence type="ECO:0000256" key="1">
    <source>
        <dbReference type="ARBA" id="ARBA00004651"/>
    </source>
</evidence>
<gene>
    <name evidence="7" type="ORF">ACFFRN_46560</name>
</gene>
<dbReference type="RefSeq" id="WP_346117965.1">
    <property type="nucleotide sequence ID" value="NZ_BAAAXC010000005.1"/>
</dbReference>
<feature type="transmembrane region" description="Helical" evidence="6">
    <location>
        <begin position="124"/>
        <end position="146"/>
    </location>
</feature>
<evidence type="ECO:0000313" key="7">
    <source>
        <dbReference type="EMBL" id="MFB9534104.1"/>
    </source>
</evidence>
<feature type="transmembrane region" description="Helical" evidence="6">
    <location>
        <begin position="7"/>
        <end position="30"/>
    </location>
</feature>
<keyword evidence="8" id="KW-1185">Reference proteome</keyword>
<evidence type="ECO:0008006" key="9">
    <source>
        <dbReference type="Google" id="ProtNLM"/>
    </source>
</evidence>
<dbReference type="EMBL" id="JBHMCE010000023">
    <property type="protein sequence ID" value="MFB9534104.1"/>
    <property type="molecule type" value="Genomic_DNA"/>
</dbReference>
<feature type="transmembrane region" description="Helical" evidence="6">
    <location>
        <begin position="92"/>
        <end position="112"/>
    </location>
</feature>
<name>A0ABV5QG99_9ACTN</name>
<dbReference type="Proteomes" id="UP001589646">
    <property type="component" value="Unassembled WGS sequence"/>
</dbReference>
<comment type="caution">
    <text evidence="7">The sequence shown here is derived from an EMBL/GenBank/DDBJ whole genome shotgun (WGS) entry which is preliminary data.</text>
</comment>